<keyword evidence="1" id="KW-1133">Transmembrane helix</keyword>
<gene>
    <name evidence="2" type="ORF">PoB_007647600</name>
</gene>
<protein>
    <submittedName>
        <fullName evidence="2">Uncharacterized protein</fullName>
    </submittedName>
</protein>
<proteinExistence type="predicted"/>
<evidence type="ECO:0000313" key="3">
    <source>
        <dbReference type="Proteomes" id="UP000735302"/>
    </source>
</evidence>
<sequence>MQEKYSKALAVDYILPAFGICKIWSLAWAINVMFSVKVQDLVQDWELMNNLTHRNRHDGIGNLTYAPWRRVHWWSDRRHKWSQKKRFRIGSLRTTLHIGAGQEGSSSSRLQKAIPISQLHIGSLYSWWRIWATTNLSGSTNSI</sequence>
<dbReference type="Proteomes" id="UP000735302">
    <property type="component" value="Unassembled WGS sequence"/>
</dbReference>
<evidence type="ECO:0000256" key="1">
    <source>
        <dbReference type="SAM" id="Phobius"/>
    </source>
</evidence>
<reference evidence="2 3" key="1">
    <citation type="journal article" date="2021" name="Elife">
        <title>Chloroplast acquisition without the gene transfer in kleptoplastic sea slugs, Plakobranchus ocellatus.</title>
        <authorList>
            <person name="Maeda T."/>
            <person name="Takahashi S."/>
            <person name="Yoshida T."/>
            <person name="Shimamura S."/>
            <person name="Takaki Y."/>
            <person name="Nagai Y."/>
            <person name="Toyoda A."/>
            <person name="Suzuki Y."/>
            <person name="Arimoto A."/>
            <person name="Ishii H."/>
            <person name="Satoh N."/>
            <person name="Nishiyama T."/>
            <person name="Hasebe M."/>
            <person name="Maruyama T."/>
            <person name="Minagawa J."/>
            <person name="Obokata J."/>
            <person name="Shigenobu S."/>
        </authorList>
    </citation>
    <scope>NUCLEOTIDE SEQUENCE [LARGE SCALE GENOMIC DNA]</scope>
</reference>
<feature type="transmembrane region" description="Helical" evidence="1">
    <location>
        <begin position="13"/>
        <end position="34"/>
    </location>
</feature>
<comment type="caution">
    <text evidence="2">The sequence shown here is derived from an EMBL/GenBank/DDBJ whole genome shotgun (WGS) entry which is preliminary data.</text>
</comment>
<organism evidence="2 3">
    <name type="scientific">Plakobranchus ocellatus</name>
    <dbReference type="NCBI Taxonomy" id="259542"/>
    <lineage>
        <taxon>Eukaryota</taxon>
        <taxon>Metazoa</taxon>
        <taxon>Spiralia</taxon>
        <taxon>Lophotrochozoa</taxon>
        <taxon>Mollusca</taxon>
        <taxon>Gastropoda</taxon>
        <taxon>Heterobranchia</taxon>
        <taxon>Euthyneura</taxon>
        <taxon>Panpulmonata</taxon>
        <taxon>Sacoglossa</taxon>
        <taxon>Placobranchoidea</taxon>
        <taxon>Plakobranchidae</taxon>
        <taxon>Plakobranchus</taxon>
    </lineage>
</organism>
<name>A0AAV4E0X5_9GAST</name>
<dbReference type="AlphaFoldDB" id="A0AAV4E0X5"/>
<keyword evidence="3" id="KW-1185">Reference proteome</keyword>
<dbReference type="EMBL" id="BLXT01008557">
    <property type="protein sequence ID" value="GFO49971.1"/>
    <property type="molecule type" value="Genomic_DNA"/>
</dbReference>
<accession>A0AAV4E0X5</accession>
<keyword evidence="1" id="KW-0812">Transmembrane</keyword>
<keyword evidence="1" id="KW-0472">Membrane</keyword>
<evidence type="ECO:0000313" key="2">
    <source>
        <dbReference type="EMBL" id="GFO49971.1"/>
    </source>
</evidence>